<proteinExistence type="predicted"/>
<feature type="compositionally biased region" description="Polar residues" evidence="1">
    <location>
        <begin position="145"/>
        <end position="157"/>
    </location>
</feature>
<accession>A0ABU3QUK4</accession>
<feature type="region of interest" description="Disordered" evidence="1">
    <location>
        <begin position="134"/>
        <end position="163"/>
    </location>
</feature>
<name>A0ABU3QUK4_9ACTN</name>
<dbReference type="RefSeq" id="WP_315881254.1">
    <property type="nucleotide sequence ID" value="NZ_JAWCTQ010000059.1"/>
</dbReference>
<sequence length="163" mass="16779">MDWLMAAWVGAAGGASMEAVDIIKSIKWHRQLPWNVQSETIDPPLRSPDVRPGETRLPAPGWRAYGVATVLRLFVSGALTGVIAASYPQAVNPLVSFLVGLGALTAVQQAATLAPLMVRSAGRAALNGVVEQAQQQAVPPPAQPSSTAGQPNATPPASNGGGV</sequence>
<evidence type="ECO:0000313" key="3">
    <source>
        <dbReference type="Proteomes" id="UP001250181"/>
    </source>
</evidence>
<organism evidence="2 3">
    <name type="scientific">Streptomyces tamarix</name>
    <dbReference type="NCBI Taxonomy" id="3078565"/>
    <lineage>
        <taxon>Bacteria</taxon>
        <taxon>Bacillati</taxon>
        <taxon>Actinomycetota</taxon>
        <taxon>Actinomycetes</taxon>
        <taxon>Kitasatosporales</taxon>
        <taxon>Streptomycetaceae</taxon>
        <taxon>Streptomyces</taxon>
    </lineage>
</organism>
<evidence type="ECO:0000313" key="2">
    <source>
        <dbReference type="EMBL" id="MDT9686218.1"/>
    </source>
</evidence>
<gene>
    <name evidence="2" type="ORF">RND61_29740</name>
</gene>
<dbReference type="Proteomes" id="UP001250181">
    <property type="component" value="Unassembled WGS sequence"/>
</dbReference>
<protein>
    <recommendedName>
        <fullName evidence="4">Holin</fullName>
    </recommendedName>
</protein>
<dbReference type="EMBL" id="JAWCTQ010000059">
    <property type="protein sequence ID" value="MDT9686218.1"/>
    <property type="molecule type" value="Genomic_DNA"/>
</dbReference>
<evidence type="ECO:0000256" key="1">
    <source>
        <dbReference type="SAM" id="MobiDB-lite"/>
    </source>
</evidence>
<comment type="caution">
    <text evidence="2">The sequence shown here is derived from an EMBL/GenBank/DDBJ whole genome shotgun (WGS) entry which is preliminary data.</text>
</comment>
<reference evidence="2 3" key="1">
    <citation type="submission" date="2023-09" db="EMBL/GenBank/DDBJ databases">
        <title>Streptomyces sp. nov.: A antagonism against Alternaria gaisen Producing Streptochlin, Isolated from Tamarix root soil.</title>
        <authorList>
            <person name="Chen Y."/>
        </authorList>
    </citation>
    <scope>NUCLEOTIDE SEQUENCE [LARGE SCALE GENOMIC DNA]</scope>
    <source>
        <strain evidence="2 3">TRM76323</strain>
    </source>
</reference>
<evidence type="ECO:0008006" key="4">
    <source>
        <dbReference type="Google" id="ProtNLM"/>
    </source>
</evidence>
<keyword evidence="3" id="KW-1185">Reference proteome</keyword>